<feature type="compositionally biased region" description="Low complexity" evidence="1">
    <location>
        <begin position="53"/>
        <end position="69"/>
    </location>
</feature>
<dbReference type="EMBL" id="JANPWB010000014">
    <property type="protein sequence ID" value="KAJ1100280.1"/>
    <property type="molecule type" value="Genomic_DNA"/>
</dbReference>
<keyword evidence="3" id="KW-1185">Reference proteome</keyword>
<evidence type="ECO:0000256" key="1">
    <source>
        <dbReference type="SAM" id="MobiDB-lite"/>
    </source>
</evidence>
<evidence type="ECO:0000313" key="2">
    <source>
        <dbReference type="EMBL" id="KAJ1100280.1"/>
    </source>
</evidence>
<feature type="region of interest" description="Disordered" evidence="1">
    <location>
        <begin position="1"/>
        <end position="69"/>
    </location>
</feature>
<accession>A0AAV7MJ70</accession>
<dbReference type="Proteomes" id="UP001066276">
    <property type="component" value="Chromosome 10"/>
</dbReference>
<reference evidence="2" key="1">
    <citation type="journal article" date="2022" name="bioRxiv">
        <title>Sequencing and chromosome-scale assembly of the giantPleurodeles waltlgenome.</title>
        <authorList>
            <person name="Brown T."/>
            <person name="Elewa A."/>
            <person name="Iarovenko S."/>
            <person name="Subramanian E."/>
            <person name="Araus A.J."/>
            <person name="Petzold A."/>
            <person name="Susuki M."/>
            <person name="Suzuki K.-i.T."/>
            <person name="Hayashi T."/>
            <person name="Toyoda A."/>
            <person name="Oliveira C."/>
            <person name="Osipova E."/>
            <person name="Leigh N.D."/>
            <person name="Simon A."/>
            <person name="Yun M.H."/>
        </authorList>
    </citation>
    <scope>NUCLEOTIDE SEQUENCE</scope>
    <source>
        <strain evidence="2">20211129_DDA</strain>
        <tissue evidence="2">Liver</tissue>
    </source>
</reference>
<evidence type="ECO:0000313" key="3">
    <source>
        <dbReference type="Proteomes" id="UP001066276"/>
    </source>
</evidence>
<name>A0AAV7MJ70_PLEWA</name>
<protein>
    <submittedName>
        <fullName evidence="2">Uncharacterized protein</fullName>
    </submittedName>
</protein>
<dbReference type="AlphaFoldDB" id="A0AAV7MJ70"/>
<organism evidence="2 3">
    <name type="scientific">Pleurodeles waltl</name>
    <name type="common">Iberian ribbed newt</name>
    <dbReference type="NCBI Taxonomy" id="8319"/>
    <lineage>
        <taxon>Eukaryota</taxon>
        <taxon>Metazoa</taxon>
        <taxon>Chordata</taxon>
        <taxon>Craniata</taxon>
        <taxon>Vertebrata</taxon>
        <taxon>Euteleostomi</taxon>
        <taxon>Amphibia</taxon>
        <taxon>Batrachia</taxon>
        <taxon>Caudata</taxon>
        <taxon>Salamandroidea</taxon>
        <taxon>Salamandridae</taxon>
        <taxon>Pleurodelinae</taxon>
        <taxon>Pleurodeles</taxon>
    </lineage>
</organism>
<proteinExistence type="predicted"/>
<sequence length="101" mass="10564">MELGFSRVRETLATPLRGAPRPFRGSHTREPGVTNRRGPQTSGRALRPRRASRAPWLRRSSSAGAACGGAARCLSGREGGLLAAGSHCAADGSGRRAARSL</sequence>
<gene>
    <name evidence="2" type="ORF">NDU88_005366</name>
</gene>
<comment type="caution">
    <text evidence="2">The sequence shown here is derived from an EMBL/GenBank/DDBJ whole genome shotgun (WGS) entry which is preliminary data.</text>
</comment>